<feature type="domain" description="G-protein coupled receptors family 1 profile" evidence="10">
    <location>
        <begin position="70"/>
        <end position="327"/>
    </location>
</feature>
<dbReference type="AlphaFoldDB" id="A0A411JKD2"/>
<feature type="transmembrane region" description="Helical" evidence="9">
    <location>
        <begin position="60"/>
        <end position="84"/>
    </location>
</feature>
<protein>
    <submittedName>
        <fullName evidence="11">NPFF receptor</fullName>
    </submittedName>
</protein>
<gene>
    <name evidence="12" type="primary">5570372</name>
    <name evidence="11" type="ORF">LOC5570372</name>
</gene>
<proteinExistence type="evidence at transcript level"/>
<feature type="transmembrane region" description="Helical" evidence="9">
    <location>
        <begin position="307"/>
        <end position="327"/>
    </location>
</feature>
<dbReference type="PROSITE" id="PS50262">
    <property type="entry name" value="G_PROTEIN_RECEP_F1_2"/>
    <property type="match status" value="1"/>
</dbReference>
<dbReference type="InterPro" id="IPR000276">
    <property type="entry name" value="GPCR_Rhodpsn"/>
</dbReference>
<dbReference type="GO" id="GO:0004930">
    <property type="term" value="F:G protein-coupled receptor activity"/>
    <property type="evidence" value="ECO:0007669"/>
    <property type="project" value="UniProtKB-KW"/>
</dbReference>
<keyword evidence="8" id="KW-0807">Transducer</keyword>
<evidence type="ECO:0000313" key="13">
    <source>
        <dbReference type="Proteomes" id="UP000008820"/>
    </source>
</evidence>
<evidence type="ECO:0000256" key="6">
    <source>
        <dbReference type="ARBA" id="ARBA00023136"/>
    </source>
</evidence>
<dbReference type="EnsemblMetazoa" id="AAEL008282-RC">
    <property type="protein sequence ID" value="AAEL008282-PC"/>
    <property type="gene ID" value="AAEL008282"/>
</dbReference>
<evidence type="ECO:0000256" key="7">
    <source>
        <dbReference type="ARBA" id="ARBA00023170"/>
    </source>
</evidence>
<reference evidence="11" key="2">
    <citation type="journal article" date="2019" name="Cell">
        <title>Small-Molecule Agonists of Ae. aegypti Neuropeptide Y Receptor Block Mosquito Biting.</title>
        <authorList>
            <person name="Duvall L.B."/>
            <person name="Ramos-Espiritu L."/>
            <person name="Barsoum K.E."/>
            <person name="Glickman J.F."/>
            <person name="Vosshall L.B."/>
        </authorList>
    </citation>
    <scope>NUCLEOTIDE SEQUENCE</scope>
</reference>
<evidence type="ECO:0000256" key="4">
    <source>
        <dbReference type="ARBA" id="ARBA00022989"/>
    </source>
</evidence>
<evidence type="ECO:0000256" key="2">
    <source>
        <dbReference type="ARBA" id="ARBA00010663"/>
    </source>
</evidence>
<evidence type="ECO:0000259" key="10">
    <source>
        <dbReference type="PROSITE" id="PS50262"/>
    </source>
</evidence>
<reference evidence="12 13" key="1">
    <citation type="submission" date="2017-06" db="EMBL/GenBank/DDBJ databases">
        <title>Aedes aegypti genome working group (AGWG) sequencing and assembly.</title>
        <authorList>
            <consortium name="Aedes aegypti Genome Working Group (AGWG)"/>
            <person name="Matthews B.J."/>
        </authorList>
    </citation>
    <scope>NUCLEOTIDE SEQUENCE [LARGE SCALE GENOMIC DNA]</scope>
    <source>
        <strain evidence="12 13">LVP_AGWG</strain>
    </source>
</reference>
<sequence>MKNGEVHRNVRQLAPKNDGSCKLLPFRQNQQKMNVSIYDYPREIWVTIPFWEILVKAATFLPLITFGIFGNIALLCIIFTIRALRTPTNMLIANLAVADLATLIICPVMFMLHDFYQNYVMGCVGCKLEGFLEGSLLITSVLCLCGISYDRLTAIVFPKKSRLTMRGVTVIIACAWLAGFLLALPLTIYRNYKERQWKNYLETFCAENTSFLPQYWHVLIGALVWFPLSVMICCYSLIFLKLDRYQKRVLNREHPISVSYKRKVAKCLFVVLIVFIILRIPFTTLVFIRYYRFLNANSDQIGKDFQILWYVSHYLMFLNAAINPLIYGMTNDNFRKAYNKTKIWKCFWKSGPVKKVDPRKKEPAVKIIGHLQPRGPCGSDKFVIFSDWVIQPKQEVQTFESRETKSSQLKATTDDVQTKSERKSLYACNLILADQFQGKQNNIQSAGFI</sequence>
<keyword evidence="4 9" id="KW-1133">Transmembrane helix</keyword>
<comment type="subcellular location">
    <subcellularLocation>
        <location evidence="1">Membrane</location>
        <topology evidence="1">Multi-pass membrane protein</topology>
    </subcellularLocation>
</comment>
<dbReference type="PANTHER" id="PTHR24235:SF12">
    <property type="entry name" value="G-PROTEIN COUPLED RECEPTORS FAMILY 1 PROFILE DOMAIN-CONTAINING PROTEIN"/>
    <property type="match status" value="1"/>
</dbReference>
<feature type="transmembrane region" description="Helical" evidence="9">
    <location>
        <begin position="267"/>
        <end position="287"/>
    </location>
</feature>
<dbReference type="CDD" id="cd15000">
    <property type="entry name" value="7tmA_BNGR-A34-like"/>
    <property type="match status" value="1"/>
</dbReference>
<evidence type="ECO:0000256" key="3">
    <source>
        <dbReference type="ARBA" id="ARBA00022692"/>
    </source>
</evidence>
<feature type="transmembrane region" description="Helical" evidence="9">
    <location>
        <begin position="170"/>
        <end position="189"/>
    </location>
</feature>
<keyword evidence="7 11" id="KW-0675">Receptor</keyword>
<dbReference type="PANTHER" id="PTHR24235">
    <property type="entry name" value="NEUROPEPTIDE Y RECEPTOR"/>
    <property type="match status" value="1"/>
</dbReference>
<name>A0A411JKD2_AEDAE</name>
<dbReference type="GO" id="GO:0016020">
    <property type="term" value="C:membrane"/>
    <property type="evidence" value="ECO:0007669"/>
    <property type="project" value="UniProtKB-SubCell"/>
</dbReference>
<reference evidence="12" key="3">
    <citation type="submission" date="2022-10" db="UniProtKB">
        <authorList>
            <consortium name="EnsemblMetazoa"/>
        </authorList>
    </citation>
    <scope>IDENTIFICATION</scope>
    <source>
        <strain evidence="12">LVP_AGWG</strain>
    </source>
</reference>
<dbReference type="OrthoDB" id="9946013at2759"/>
<dbReference type="SUPFAM" id="SSF81321">
    <property type="entry name" value="Family A G protein-coupled receptor-like"/>
    <property type="match status" value="1"/>
</dbReference>
<keyword evidence="5" id="KW-0297">G-protein coupled receptor</keyword>
<evidence type="ECO:0000256" key="8">
    <source>
        <dbReference type="ARBA" id="ARBA00023224"/>
    </source>
</evidence>
<dbReference type="InterPro" id="IPR017452">
    <property type="entry name" value="GPCR_Rhodpsn_7TM"/>
</dbReference>
<evidence type="ECO:0000256" key="5">
    <source>
        <dbReference type="ARBA" id="ARBA00023040"/>
    </source>
</evidence>
<feature type="transmembrane region" description="Helical" evidence="9">
    <location>
        <begin position="216"/>
        <end position="240"/>
    </location>
</feature>
<comment type="similarity">
    <text evidence="2">Belongs to the G-protein coupled receptor 1 family.</text>
</comment>
<dbReference type="FunCoup" id="A0A411JKD2">
    <property type="interactions" value="24"/>
</dbReference>
<evidence type="ECO:0000256" key="9">
    <source>
        <dbReference type="SAM" id="Phobius"/>
    </source>
</evidence>
<keyword evidence="3 9" id="KW-0812">Transmembrane</keyword>
<dbReference type="Gene3D" id="1.20.1070.10">
    <property type="entry name" value="Rhodopsin 7-helix transmembrane proteins"/>
    <property type="match status" value="1"/>
</dbReference>
<dbReference type="Proteomes" id="UP000008820">
    <property type="component" value="Chromosome 3"/>
</dbReference>
<accession>A0A411JKD2</accession>
<keyword evidence="13" id="KW-1185">Reference proteome</keyword>
<organism evidence="11">
    <name type="scientific">Aedes aegypti</name>
    <name type="common">Yellowfever mosquito</name>
    <name type="synonym">Culex aegypti</name>
    <dbReference type="NCBI Taxonomy" id="7159"/>
    <lineage>
        <taxon>Eukaryota</taxon>
        <taxon>Metazoa</taxon>
        <taxon>Ecdysozoa</taxon>
        <taxon>Arthropoda</taxon>
        <taxon>Hexapoda</taxon>
        <taxon>Insecta</taxon>
        <taxon>Pterygota</taxon>
        <taxon>Neoptera</taxon>
        <taxon>Endopterygota</taxon>
        <taxon>Diptera</taxon>
        <taxon>Nematocera</taxon>
        <taxon>Culicoidea</taxon>
        <taxon>Culicidae</taxon>
        <taxon>Culicinae</taxon>
        <taxon>Aedini</taxon>
        <taxon>Aedes</taxon>
        <taxon>Stegomyia</taxon>
    </lineage>
</organism>
<evidence type="ECO:0000313" key="11">
    <source>
        <dbReference type="EMBL" id="QBC65439.1"/>
    </source>
</evidence>
<dbReference type="PRINTS" id="PR00237">
    <property type="entry name" value="GPCRRHODOPSN"/>
</dbReference>
<dbReference type="EMBL" id="MH810174">
    <property type="protein sequence ID" value="QBC65439.1"/>
    <property type="molecule type" value="mRNA"/>
</dbReference>
<dbReference type="SMART" id="SM01381">
    <property type="entry name" value="7TM_GPCR_Srsx"/>
    <property type="match status" value="1"/>
</dbReference>
<feature type="transmembrane region" description="Helical" evidence="9">
    <location>
        <begin position="91"/>
        <end position="110"/>
    </location>
</feature>
<dbReference type="Pfam" id="PF00001">
    <property type="entry name" value="7tm_1"/>
    <property type="match status" value="1"/>
</dbReference>
<dbReference type="InParanoid" id="A0A411JKD2"/>
<evidence type="ECO:0000256" key="1">
    <source>
        <dbReference type="ARBA" id="ARBA00004141"/>
    </source>
</evidence>
<dbReference type="VEuPathDB" id="VectorBase:AAEL008282"/>
<feature type="transmembrane region" description="Helical" evidence="9">
    <location>
        <begin position="130"/>
        <end position="149"/>
    </location>
</feature>
<keyword evidence="6 9" id="KW-0472">Membrane</keyword>
<evidence type="ECO:0000313" key="12">
    <source>
        <dbReference type="EnsemblMetazoa" id="AAEL008282-PC"/>
    </source>
</evidence>